<sequence length="31" mass="3839">MTFLRLNNRILSWHHYFLLLSPRNLHGFIDN</sequence>
<accession>A0A2P2PEF0</accession>
<evidence type="ECO:0000313" key="1">
    <source>
        <dbReference type="EMBL" id="MBX53094.1"/>
    </source>
</evidence>
<name>A0A2P2PEF0_RHIMU</name>
<protein>
    <submittedName>
        <fullName evidence="1">Uncharacterized protein</fullName>
    </submittedName>
</protein>
<dbReference type="EMBL" id="GGEC01072610">
    <property type="protein sequence ID" value="MBX53094.1"/>
    <property type="molecule type" value="Transcribed_RNA"/>
</dbReference>
<organism evidence="1">
    <name type="scientific">Rhizophora mucronata</name>
    <name type="common">Asiatic mangrove</name>
    <dbReference type="NCBI Taxonomy" id="61149"/>
    <lineage>
        <taxon>Eukaryota</taxon>
        <taxon>Viridiplantae</taxon>
        <taxon>Streptophyta</taxon>
        <taxon>Embryophyta</taxon>
        <taxon>Tracheophyta</taxon>
        <taxon>Spermatophyta</taxon>
        <taxon>Magnoliopsida</taxon>
        <taxon>eudicotyledons</taxon>
        <taxon>Gunneridae</taxon>
        <taxon>Pentapetalae</taxon>
        <taxon>rosids</taxon>
        <taxon>fabids</taxon>
        <taxon>Malpighiales</taxon>
        <taxon>Rhizophoraceae</taxon>
        <taxon>Rhizophora</taxon>
    </lineage>
</organism>
<proteinExistence type="predicted"/>
<reference evidence="1" key="1">
    <citation type="submission" date="2018-02" db="EMBL/GenBank/DDBJ databases">
        <title>Rhizophora mucronata_Transcriptome.</title>
        <authorList>
            <person name="Meera S.P."/>
            <person name="Sreeshan A."/>
            <person name="Augustine A."/>
        </authorList>
    </citation>
    <scope>NUCLEOTIDE SEQUENCE</scope>
    <source>
        <tissue evidence="1">Leaf</tissue>
    </source>
</reference>
<dbReference type="AlphaFoldDB" id="A0A2P2PEF0"/>